<dbReference type="GO" id="GO:0005789">
    <property type="term" value="C:endoplasmic reticulum membrane"/>
    <property type="evidence" value="ECO:0007669"/>
    <property type="project" value="UniProtKB-SubCell"/>
</dbReference>
<feature type="transmembrane region" description="Helical" evidence="12">
    <location>
        <begin position="434"/>
        <end position="452"/>
    </location>
</feature>
<feature type="compositionally biased region" description="Polar residues" evidence="11">
    <location>
        <begin position="1"/>
        <end position="10"/>
    </location>
</feature>
<feature type="transmembrane region" description="Helical" evidence="12">
    <location>
        <begin position="125"/>
        <end position="145"/>
    </location>
</feature>
<sequence length="554" mass="64507">MNGIVEQNGSGAIEKSGEPKNSTSSVMHEMIMHKLRKRIETLQGNIVKDVDNKLDAFVDELVNELNRFNVQDSELISLFKKQNGKHSNSVNRLPTSDRNYLPEKEFAARNSLLNDLFEIKHIKTIYHIFIAILFILWLNTLVHDYVADGTINFGLTPIKTGFGKIHLAFFIWCMLQAVSCLIYLGFSTWATIVNKSSKDRERRINKVMLSAFVITQISILYSTCHLVLYFDLPPASSLTILLEMIRFVMKNHAFVRSNTPRVLAGLEKSENRKVGKCLVPSFHTFIYFMFAPTLVYRDHYPRTKYIRWSRVAWNLFEVVGVIFYLSFIFERFLFPYFRNFGITSIEPKHIVLSIFGSMLPGTITFLCGFYCLLHAWMNATAELLKFADRMFYKDWWNSSSFDVFFRTWNIVVHDFLYTYIYKDMYEIVYKQSKVMSALVVFTVSAVFHELILAVAFRFFYPVLFVLFQGFGFHLMFIKNKSHISFGNTFLWIAMAIGNGLCVSLYCMEYFARQNCNMRHDSIWEYYVPISWSCNGILSNGSSVPSFDNHIKLEL</sequence>
<evidence type="ECO:0000256" key="12">
    <source>
        <dbReference type="SAM" id="Phobius"/>
    </source>
</evidence>
<comment type="caution">
    <text evidence="13">The sequence shown here is derived from an EMBL/GenBank/DDBJ whole genome shotgun (WGS) entry which is preliminary data.</text>
</comment>
<comment type="subcellular location">
    <subcellularLocation>
        <location evidence="1 9">Endoplasmic reticulum membrane</location>
        <topology evidence="1 9">Multi-pass membrane protein</topology>
    </subcellularLocation>
</comment>
<evidence type="ECO:0000256" key="3">
    <source>
        <dbReference type="ARBA" id="ARBA00022679"/>
    </source>
</evidence>
<evidence type="ECO:0000256" key="8">
    <source>
        <dbReference type="ARBA" id="ARBA00023315"/>
    </source>
</evidence>
<feature type="transmembrane region" description="Helical" evidence="12">
    <location>
        <begin position="165"/>
        <end position="186"/>
    </location>
</feature>
<evidence type="ECO:0000256" key="11">
    <source>
        <dbReference type="SAM" id="MobiDB-lite"/>
    </source>
</evidence>
<evidence type="ECO:0000256" key="1">
    <source>
        <dbReference type="ARBA" id="ARBA00004477"/>
    </source>
</evidence>
<dbReference type="GO" id="GO:0008203">
    <property type="term" value="P:cholesterol metabolic process"/>
    <property type="evidence" value="ECO:0007669"/>
    <property type="project" value="TreeGrafter"/>
</dbReference>
<dbReference type="PANTHER" id="PTHR10408">
    <property type="entry name" value="STEROL O-ACYLTRANSFERASE"/>
    <property type="match status" value="1"/>
</dbReference>
<dbReference type="InterPro" id="IPR014371">
    <property type="entry name" value="Oat_ACAT_DAG_ARE"/>
</dbReference>
<keyword evidence="5 9" id="KW-0256">Endoplasmic reticulum</keyword>
<feature type="transmembrane region" description="Helical" evidence="12">
    <location>
        <begin position="207"/>
        <end position="229"/>
    </location>
</feature>
<keyword evidence="14" id="KW-1185">Reference proteome</keyword>
<evidence type="ECO:0000256" key="2">
    <source>
        <dbReference type="ARBA" id="ARBA00009010"/>
    </source>
</evidence>
<accession>A0A9Q0N8D8</accession>
<comment type="similarity">
    <text evidence="2 9">Belongs to the membrane-bound acyltransferase family. Sterol o-acyltransferase subfamily.</text>
</comment>
<feature type="transmembrane region" description="Helical" evidence="12">
    <location>
        <begin position="458"/>
        <end position="477"/>
    </location>
</feature>
<keyword evidence="7 9" id="KW-0472">Membrane</keyword>
<evidence type="ECO:0000313" key="14">
    <source>
        <dbReference type="Proteomes" id="UP001151699"/>
    </source>
</evidence>
<feature type="transmembrane region" description="Helical" evidence="12">
    <location>
        <begin position="350"/>
        <end position="376"/>
    </location>
</feature>
<evidence type="ECO:0000256" key="4">
    <source>
        <dbReference type="ARBA" id="ARBA00022692"/>
    </source>
</evidence>
<protein>
    <recommendedName>
        <fullName evidence="9">O-acyltransferase</fullName>
    </recommendedName>
</protein>
<keyword evidence="4 12" id="KW-0812">Transmembrane</keyword>
<feature type="region of interest" description="Disordered" evidence="11">
    <location>
        <begin position="1"/>
        <end position="24"/>
    </location>
</feature>
<name>A0A9Q0N8D8_9DIPT</name>
<feature type="transmembrane region" description="Helical" evidence="12">
    <location>
        <begin position="311"/>
        <end position="329"/>
    </location>
</feature>
<dbReference type="InterPro" id="IPR004299">
    <property type="entry name" value="MBOAT_fam"/>
</dbReference>
<gene>
    <name evidence="13" type="primary">SOAT1</name>
    <name evidence="13" type="ORF">Bhyg_00822</name>
</gene>
<keyword evidence="3 9" id="KW-0808">Transferase</keyword>
<dbReference type="GO" id="GO:0008374">
    <property type="term" value="F:O-acyltransferase activity"/>
    <property type="evidence" value="ECO:0007669"/>
    <property type="project" value="InterPro"/>
</dbReference>
<evidence type="ECO:0000256" key="5">
    <source>
        <dbReference type="ARBA" id="ARBA00022824"/>
    </source>
</evidence>
<dbReference type="PIRSF" id="PIRSF000439">
    <property type="entry name" value="Oat_ACAT_DAG_ARE"/>
    <property type="match status" value="1"/>
</dbReference>
<organism evidence="13 14">
    <name type="scientific">Pseudolycoriella hygida</name>
    <dbReference type="NCBI Taxonomy" id="35572"/>
    <lineage>
        <taxon>Eukaryota</taxon>
        <taxon>Metazoa</taxon>
        <taxon>Ecdysozoa</taxon>
        <taxon>Arthropoda</taxon>
        <taxon>Hexapoda</taxon>
        <taxon>Insecta</taxon>
        <taxon>Pterygota</taxon>
        <taxon>Neoptera</taxon>
        <taxon>Endopterygota</taxon>
        <taxon>Diptera</taxon>
        <taxon>Nematocera</taxon>
        <taxon>Sciaroidea</taxon>
        <taxon>Sciaridae</taxon>
        <taxon>Pseudolycoriella</taxon>
    </lineage>
</organism>
<evidence type="ECO:0000256" key="6">
    <source>
        <dbReference type="ARBA" id="ARBA00022989"/>
    </source>
</evidence>
<dbReference type="EMBL" id="WJQU01000001">
    <property type="protein sequence ID" value="KAJ6645615.1"/>
    <property type="molecule type" value="Genomic_DNA"/>
</dbReference>
<dbReference type="Proteomes" id="UP001151699">
    <property type="component" value="Chromosome A"/>
</dbReference>
<evidence type="ECO:0000256" key="7">
    <source>
        <dbReference type="ARBA" id="ARBA00023136"/>
    </source>
</evidence>
<dbReference type="PANTHER" id="PTHR10408:SF8">
    <property type="entry name" value="O-ACYLTRANSFERASE"/>
    <property type="match status" value="1"/>
</dbReference>
<reference evidence="13" key="1">
    <citation type="submission" date="2022-07" db="EMBL/GenBank/DDBJ databases">
        <authorList>
            <person name="Trinca V."/>
            <person name="Uliana J.V.C."/>
            <person name="Torres T.T."/>
            <person name="Ward R.J."/>
            <person name="Monesi N."/>
        </authorList>
    </citation>
    <scope>NUCLEOTIDE SEQUENCE</scope>
    <source>
        <strain evidence="13">HSMRA1968</strain>
        <tissue evidence="13">Whole embryos</tissue>
    </source>
</reference>
<dbReference type="AlphaFoldDB" id="A0A9Q0N8D8"/>
<evidence type="ECO:0000256" key="10">
    <source>
        <dbReference type="PIRSR" id="PIRSR000439-1"/>
    </source>
</evidence>
<keyword evidence="8 9" id="KW-0012">Acyltransferase</keyword>
<feature type="transmembrane region" description="Helical" evidence="12">
    <location>
        <begin position="274"/>
        <end position="291"/>
    </location>
</feature>
<dbReference type="OrthoDB" id="10039049at2759"/>
<proteinExistence type="inferred from homology"/>
<dbReference type="Pfam" id="PF03062">
    <property type="entry name" value="MBOAT"/>
    <property type="match status" value="1"/>
</dbReference>
<feature type="active site" evidence="10">
    <location>
        <position position="448"/>
    </location>
</feature>
<keyword evidence="6 12" id="KW-1133">Transmembrane helix</keyword>
<evidence type="ECO:0000256" key="9">
    <source>
        <dbReference type="PIRNR" id="PIRNR000439"/>
    </source>
</evidence>
<evidence type="ECO:0000313" key="13">
    <source>
        <dbReference type="EMBL" id="KAJ6645615.1"/>
    </source>
</evidence>
<feature type="transmembrane region" description="Helical" evidence="12">
    <location>
        <begin position="489"/>
        <end position="511"/>
    </location>
</feature>